<dbReference type="EMBL" id="JBHUHQ010000015">
    <property type="protein sequence ID" value="MFD2044515.1"/>
    <property type="molecule type" value="Genomic_DNA"/>
</dbReference>
<reference evidence="2" key="1">
    <citation type="journal article" date="2019" name="Int. J. Syst. Evol. Microbiol.">
        <title>The Global Catalogue of Microorganisms (GCM) 10K type strain sequencing project: providing services to taxonomists for standard genome sequencing and annotation.</title>
        <authorList>
            <consortium name="The Broad Institute Genomics Platform"/>
            <consortium name="The Broad Institute Genome Sequencing Center for Infectious Disease"/>
            <person name="Wu L."/>
            <person name="Ma J."/>
        </authorList>
    </citation>
    <scope>NUCLEOTIDE SEQUENCE [LARGE SCALE GENOMIC DNA]</scope>
    <source>
        <strain evidence="2">R28</strain>
    </source>
</reference>
<comment type="caution">
    <text evidence="1">The sequence shown here is derived from an EMBL/GenBank/DDBJ whole genome shotgun (WGS) entry which is preliminary data.</text>
</comment>
<proteinExistence type="predicted"/>
<evidence type="ECO:0008006" key="3">
    <source>
        <dbReference type="Google" id="ProtNLM"/>
    </source>
</evidence>
<protein>
    <recommendedName>
        <fullName evidence="3">Aspartyl-phosphate phosphatase Spo0E family protein</fullName>
    </recommendedName>
</protein>
<evidence type="ECO:0000313" key="2">
    <source>
        <dbReference type="Proteomes" id="UP001597383"/>
    </source>
</evidence>
<sequence>METKIKETKQLEILLQEAYEKGYEGATLQELLEQMKSGLKRITQMK</sequence>
<accession>A0ABW4W142</accession>
<name>A0ABW4W142_9BACI</name>
<keyword evidence="2" id="KW-1185">Reference proteome</keyword>
<evidence type="ECO:0000313" key="1">
    <source>
        <dbReference type="EMBL" id="MFD2044515.1"/>
    </source>
</evidence>
<dbReference type="RefSeq" id="WP_377556254.1">
    <property type="nucleotide sequence ID" value="NZ_JBHUHQ010000015.1"/>
</dbReference>
<organism evidence="1 2">
    <name type="scientific">Ornithinibacillus salinisoli</name>
    <dbReference type="NCBI Taxonomy" id="1848459"/>
    <lineage>
        <taxon>Bacteria</taxon>
        <taxon>Bacillati</taxon>
        <taxon>Bacillota</taxon>
        <taxon>Bacilli</taxon>
        <taxon>Bacillales</taxon>
        <taxon>Bacillaceae</taxon>
        <taxon>Ornithinibacillus</taxon>
    </lineage>
</organism>
<dbReference type="Proteomes" id="UP001597383">
    <property type="component" value="Unassembled WGS sequence"/>
</dbReference>
<gene>
    <name evidence="1" type="ORF">ACFSJF_09575</name>
</gene>